<dbReference type="EMBL" id="JAQBIE010000011">
    <property type="protein sequence ID" value="MDB6177916.1"/>
    <property type="molecule type" value="Genomic_DNA"/>
</dbReference>
<evidence type="ECO:0000313" key="1">
    <source>
        <dbReference type="EMBL" id="MDB6177916.1"/>
    </source>
</evidence>
<reference evidence="1" key="1">
    <citation type="submission" date="2022-12" db="EMBL/GenBank/DDBJ databases">
        <title>Paracoccus onchidii sp. nov., isolated from a marine invertebrate from the South China Sea.</title>
        <authorList>
            <person name="Xu S."/>
            <person name="Liu Z."/>
            <person name="Xu Y."/>
        </authorList>
    </citation>
    <scope>NUCLEOTIDE SEQUENCE</scope>
    <source>
        <strain evidence="1">Z330</strain>
    </source>
</reference>
<keyword evidence="2" id="KW-1185">Reference proteome</keyword>
<comment type="caution">
    <text evidence="1">The sequence shown here is derived from an EMBL/GenBank/DDBJ whole genome shotgun (WGS) entry which is preliminary data.</text>
</comment>
<sequence length="49" mass="5075">MPLVAALVIGGAVITLVLLALWAIDRPTHPDTCGDYRGAECVAAIAEAR</sequence>
<gene>
    <name evidence="1" type="ORF">PAF17_10430</name>
</gene>
<evidence type="ECO:0000313" key="2">
    <source>
        <dbReference type="Proteomes" id="UP001165641"/>
    </source>
</evidence>
<name>A0ABT4ZGR8_9RHOB</name>
<protein>
    <submittedName>
        <fullName evidence="1">Uncharacterized protein</fullName>
    </submittedName>
</protein>
<accession>A0ABT4ZGR8</accession>
<dbReference type="RefSeq" id="WP_271889030.1">
    <property type="nucleotide sequence ID" value="NZ_JAQBIE010000011.1"/>
</dbReference>
<dbReference type="Proteomes" id="UP001165641">
    <property type="component" value="Unassembled WGS sequence"/>
</dbReference>
<proteinExistence type="predicted"/>
<organism evidence="1 2">
    <name type="scientific">Paracoccus onchidii</name>
    <dbReference type="NCBI Taxonomy" id="3017813"/>
    <lineage>
        <taxon>Bacteria</taxon>
        <taxon>Pseudomonadati</taxon>
        <taxon>Pseudomonadota</taxon>
        <taxon>Alphaproteobacteria</taxon>
        <taxon>Rhodobacterales</taxon>
        <taxon>Paracoccaceae</taxon>
        <taxon>Paracoccus</taxon>
    </lineage>
</organism>